<name>A0A4R3LHA7_9BURK</name>
<evidence type="ECO:0000313" key="11">
    <source>
        <dbReference type="EMBL" id="TCS99509.1"/>
    </source>
</evidence>
<dbReference type="OrthoDB" id="9786870at2"/>
<evidence type="ECO:0000256" key="2">
    <source>
        <dbReference type="ARBA" id="ARBA00022475"/>
    </source>
</evidence>
<keyword evidence="7 8" id="KW-0472">Membrane</keyword>
<dbReference type="AlphaFoldDB" id="A0A4R3LHA7"/>
<feature type="domain" description="Phosphoethanolamine transferase N-terminal" evidence="10">
    <location>
        <begin position="65"/>
        <end position="209"/>
    </location>
</feature>
<evidence type="ECO:0000256" key="7">
    <source>
        <dbReference type="ARBA" id="ARBA00023136"/>
    </source>
</evidence>
<evidence type="ECO:0000259" key="9">
    <source>
        <dbReference type="Pfam" id="PF00884"/>
    </source>
</evidence>
<reference evidence="12 14" key="2">
    <citation type="submission" date="2019-07" db="EMBL/GenBank/DDBJ databases">
        <title>Tepidimonas ignava SPS-1037 draft genome.</title>
        <authorList>
            <person name="Da Costa M.S."/>
            <person name="Froufe H.J.C."/>
            <person name="Egas C."/>
            <person name="Albuquerque L."/>
        </authorList>
    </citation>
    <scope>NUCLEOTIDE SEQUENCE [LARGE SCALE GENOMIC DNA]</scope>
    <source>
        <strain evidence="12 14">SPS-1037</strain>
    </source>
</reference>
<dbReference type="Pfam" id="PF08019">
    <property type="entry name" value="EptA_B_N"/>
    <property type="match status" value="1"/>
</dbReference>
<feature type="transmembrane region" description="Helical" evidence="8">
    <location>
        <begin position="84"/>
        <end position="105"/>
    </location>
</feature>
<dbReference type="EMBL" id="SMAH01000002">
    <property type="protein sequence ID" value="TCS99509.1"/>
    <property type="molecule type" value="Genomic_DNA"/>
</dbReference>
<evidence type="ECO:0000256" key="8">
    <source>
        <dbReference type="SAM" id="Phobius"/>
    </source>
</evidence>
<feature type="transmembrane region" description="Helical" evidence="8">
    <location>
        <begin position="23"/>
        <end position="42"/>
    </location>
</feature>
<organism evidence="11 13">
    <name type="scientific">Tepidimonas ignava</name>
    <dbReference type="NCBI Taxonomy" id="114249"/>
    <lineage>
        <taxon>Bacteria</taxon>
        <taxon>Pseudomonadati</taxon>
        <taxon>Pseudomonadota</taxon>
        <taxon>Betaproteobacteria</taxon>
        <taxon>Burkholderiales</taxon>
        <taxon>Tepidimonas</taxon>
    </lineage>
</organism>
<evidence type="ECO:0000313" key="13">
    <source>
        <dbReference type="Proteomes" id="UP000295536"/>
    </source>
</evidence>
<dbReference type="InterPro" id="IPR017850">
    <property type="entry name" value="Alkaline_phosphatase_core_sf"/>
</dbReference>
<dbReference type="GO" id="GO:0009244">
    <property type="term" value="P:lipopolysaccharide core region biosynthetic process"/>
    <property type="evidence" value="ECO:0007669"/>
    <property type="project" value="TreeGrafter"/>
</dbReference>
<proteinExistence type="predicted"/>
<gene>
    <name evidence="12" type="primary">eptA</name>
    <name evidence="11" type="ORF">EDC36_102186</name>
    <name evidence="12" type="ORF">Tigna_01463</name>
</gene>
<evidence type="ECO:0000259" key="10">
    <source>
        <dbReference type="Pfam" id="PF08019"/>
    </source>
</evidence>
<dbReference type="Proteomes" id="UP000295536">
    <property type="component" value="Unassembled WGS sequence"/>
</dbReference>
<reference evidence="11 13" key="1">
    <citation type="submission" date="2019-03" db="EMBL/GenBank/DDBJ databases">
        <title>Genomic Encyclopedia of Type Strains, Phase IV (KMG-IV): sequencing the most valuable type-strain genomes for metagenomic binning, comparative biology and taxonomic classification.</title>
        <authorList>
            <person name="Goeker M."/>
        </authorList>
    </citation>
    <scope>NUCLEOTIDE SEQUENCE [LARGE SCALE GENOMIC DNA]</scope>
    <source>
        <strain evidence="11 13">DSM 12034</strain>
    </source>
</reference>
<dbReference type="InterPro" id="IPR012549">
    <property type="entry name" value="EptA-like_N"/>
</dbReference>
<keyword evidence="4 11" id="KW-0808">Transferase</keyword>
<dbReference type="PANTHER" id="PTHR30443">
    <property type="entry name" value="INNER MEMBRANE PROTEIN"/>
    <property type="match status" value="1"/>
</dbReference>
<protein>
    <submittedName>
        <fullName evidence="11">Lipid A ethanolaminephosphotransferase</fullName>
    </submittedName>
    <submittedName>
        <fullName evidence="12">Phosphoethanolamine transferase EptA</fullName>
        <ecNumber evidence="12">2.7.-.-</ecNumber>
    </submittedName>
</protein>
<keyword evidence="14" id="KW-1185">Reference proteome</keyword>
<dbReference type="NCBIfam" id="NF028537">
    <property type="entry name" value="P_eth_NH2_trans"/>
    <property type="match status" value="1"/>
</dbReference>
<evidence type="ECO:0000256" key="6">
    <source>
        <dbReference type="ARBA" id="ARBA00022989"/>
    </source>
</evidence>
<dbReference type="InterPro" id="IPR058130">
    <property type="entry name" value="PEA_transf_C"/>
</dbReference>
<feature type="transmembrane region" description="Helical" evidence="8">
    <location>
        <begin position="166"/>
        <end position="187"/>
    </location>
</feature>
<dbReference type="InterPro" id="IPR040423">
    <property type="entry name" value="PEA_transferase"/>
</dbReference>
<dbReference type="SUPFAM" id="SSF53649">
    <property type="entry name" value="Alkaline phosphatase-like"/>
    <property type="match status" value="1"/>
</dbReference>
<keyword evidence="5 8" id="KW-0812">Transmembrane</keyword>
<dbReference type="GO" id="GO:0016776">
    <property type="term" value="F:phosphotransferase activity, phosphate group as acceptor"/>
    <property type="evidence" value="ECO:0007669"/>
    <property type="project" value="TreeGrafter"/>
</dbReference>
<dbReference type="CDD" id="cd16017">
    <property type="entry name" value="LptA"/>
    <property type="match status" value="1"/>
</dbReference>
<comment type="caution">
    <text evidence="11">The sequence shown here is derived from an EMBL/GenBank/DDBJ whole genome shotgun (WGS) entry which is preliminary data.</text>
</comment>
<dbReference type="Proteomes" id="UP000315577">
    <property type="component" value="Unassembled WGS sequence"/>
</dbReference>
<dbReference type="Gene3D" id="3.40.720.10">
    <property type="entry name" value="Alkaline Phosphatase, subunit A"/>
    <property type="match status" value="1"/>
</dbReference>
<evidence type="ECO:0000256" key="4">
    <source>
        <dbReference type="ARBA" id="ARBA00022679"/>
    </source>
</evidence>
<dbReference type="GO" id="GO:0005886">
    <property type="term" value="C:plasma membrane"/>
    <property type="evidence" value="ECO:0007669"/>
    <property type="project" value="UniProtKB-SubCell"/>
</dbReference>
<feature type="domain" description="Sulfatase N-terminal" evidence="9">
    <location>
        <begin position="242"/>
        <end position="537"/>
    </location>
</feature>
<dbReference type="EC" id="2.7.-.-" evidence="12"/>
<dbReference type="Pfam" id="PF00884">
    <property type="entry name" value="Sulfatase"/>
    <property type="match status" value="1"/>
</dbReference>
<accession>A0A4R3LHA7</accession>
<evidence type="ECO:0000313" key="12">
    <source>
        <dbReference type="EMBL" id="TSE22009.1"/>
    </source>
</evidence>
<evidence type="ECO:0000313" key="14">
    <source>
        <dbReference type="Proteomes" id="UP000315577"/>
    </source>
</evidence>
<feature type="transmembrane region" description="Helical" evidence="8">
    <location>
        <begin position="54"/>
        <end position="78"/>
    </location>
</feature>
<keyword evidence="2" id="KW-1003">Cell membrane</keyword>
<evidence type="ECO:0000256" key="1">
    <source>
        <dbReference type="ARBA" id="ARBA00004429"/>
    </source>
</evidence>
<evidence type="ECO:0000256" key="5">
    <source>
        <dbReference type="ARBA" id="ARBA00022692"/>
    </source>
</evidence>
<comment type="subcellular location">
    <subcellularLocation>
        <location evidence="1">Cell inner membrane</location>
        <topology evidence="1">Multi-pass membrane protein</topology>
    </subcellularLocation>
</comment>
<dbReference type="PANTHER" id="PTHR30443:SF0">
    <property type="entry name" value="PHOSPHOETHANOLAMINE TRANSFERASE EPTA"/>
    <property type="match status" value="1"/>
</dbReference>
<keyword evidence="3" id="KW-0997">Cell inner membrane</keyword>
<dbReference type="EMBL" id="VJNC01000008">
    <property type="protein sequence ID" value="TSE22009.1"/>
    <property type="molecule type" value="Genomic_DNA"/>
</dbReference>
<evidence type="ECO:0000256" key="3">
    <source>
        <dbReference type="ARBA" id="ARBA00022519"/>
    </source>
</evidence>
<dbReference type="InterPro" id="IPR000917">
    <property type="entry name" value="Sulfatase_N"/>
</dbReference>
<keyword evidence="6 8" id="KW-1133">Transmembrane helix</keyword>
<feature type="transmembrane region" description="Helical" evidence="8">
    <location>
        <begin position="125"/>
        <end position="146"/>
    </location>
</feature>
<sequence>MTRVTDDNERNAKWPGGQRWEPLVALALWMALVGNVPLWAAVLQRMEGGGWRPWLVTAAWMGALAAVNLAVLALLAVGPLRRPLGLVLLALVAVPSYFMLAYGIVIDSSMVANVFNTDAREAADLVTPALLVVAVLGVALPGWLWWRLPVAPAPWRRALGQRGGLAMGALALAALLLWLTFQDLAALMRTERTLRYMINPYNSIYATLRHGLGRHALAAGPVQPLDDQVPVLPAHAREDDAPLLVLVVGETARAANVSLGGYTRDTTPRLAALQRAGELVYFADTTSCGTNTQTSVPCMFAPDGRQRYDPARAQENLLDVVQRAGLAVTWLDNQSGCKGVCARVPTLATDRLQVPGLCSGDECHDEVLLRELPGTLQTLDAQRRRVGTLAVLHMMGSHGPAYHKRTPAAFKRFEPECTSAQLQTCPREHIVNAYDNTIAYTDHVLGELVAWLAQRRGPAALLYVSDHGESLGEGGLYLHGMPYALAPREQTHVPMALWLNGTMRQRLQLDMACLQRRAAEPASHDHLFHTVAGLLGVRTRVYDAERDLLRTCRRG</sequence>
<dbReference type="RefSeq" id="WP_132961648.1">
    <property type="nucleotide sequence ID" value="NZ_SMAH01000002.1"/>
</dbReference>